<dbReference type="InterPro" id="IPR037817">
    <property type="entry name" value="TAF7"/>
</dbReference>
<evidence type="ECO:0000256" key="6">
    <source>
        <dbReference type="SAM" id="Coils"/>
    </source>
</evidence>
<comment type="similarity">
    <text evidence="2">Belongs to the TAF7 family.</text>
</comment>
<proteinExistence type="inferred from homology"/>
<keyword evidence="5" id="KW-0539">Nucleus</keyword>
<gene>
    <name evidence="9" type="ORF">CLUMA_CG001352</name>
</gene>
<dbReference type="GO" id="GO:0051123">
    <property type="term" value="P:RNA polymerase II preinitiation complex assembly"/>
    <property type="evidence" value="ECO:0007669"/>
    <property type="project" value="TreeGrafter"/>
</dbReference>
<dbReference type="GO" id="GO:0005669">
    <property type="term" value="C:transcription factor TFIID complex"/>
    <property type="evidence" value="ECO:0007669"/>
    <property type="project" value="InterPro"/>
</dbReference>
<feature type="domain" description="TAFII55 protein conserved region" evidence="8">
    <location>
        <begin position="266"/>
        <end position="427"/>
    </location>
</feature>
<dbReference type="InterPro" id="IPR006751">
    <property type="entry name" value="TAFII55_prot_cons_reg"/>
</dbReference>
<evidence type="ECO:0000256" key="3">
    <source>
        <dbReference type="ARBA" id="ARBA00023015"/>
    </source>
</evidence>
<evidence type="ECO:0000256" key="5">
    <source>
        <dbReference type="ARBA" id="ARBA00023242"/>
    </source>
</evidence>
<dbReference type="AlphaFoldDB" id="A0A1J1HI29"/>
<keyword evidence="10" id="KW-1185">Reference proteome</keyword>
<evidence type="ECO:0000256" key="1">
    <source>
        <dbReference type="ARBA" id="ARBA00004123"/>
    </source>
</evidence>
<dbReference type="Pfam" id="PF04658">
    <property type="entry name" value="TAFII55_N"/>
    <property type="match status" value="1"/>
</dbReference>
<keyword evidence="3" id="KW-0805">Transcription regulation</keyword>
<dbReference type="GO" id="GO:0016251">
    <property type="term" value="F:RNA polymerase II general transcription initiation factor activity"/>
    <property type="evidence" value="ECO:0007669"/>
    <property type="project" value="TreeGrafter"/>
</dbReference>
<dbReference type="Proteomes" id="UP000183832">
    <property type="component" value="Unassembled WGS sequence"/>
</dbReference>
<dbReference type="PANTHER" id="PTHR12228">
    <property type="entry name" value="TRANSCRIPTION INITIATION FACTOR TFIID 55 KD SUBUNIT-RELATED"/>
    <property type="match status" value="1"/>
</dbReference>
<feature type="compositionally biased region" description="Basic and acidic residues" evidence="7">
    <location>
        <begin position="440"/>
        <end position="451"/>
    </location>
</feature>
<comment type="subcellular location">
    <subcellularLocation>
        <location evidence="1">Nucleus</location>
    </subcellularLocation>
</comment>
<reference evidence="9 10" key="1">
    <citation type="submission" date="2015-04" db="EMBL/GenBank/DDBJ databases">
        <authorList>
            <person name="Syromyatnikov M.Y."/>
            <person name="Popov V.N."/>
        </authorList>
    </citation>
    <scope>NUCLEOTIDE SEQUENCE [LARGE SCALE GENOMIC DNA]</scope>
</reference>
<keyword evidence="4" id="KW-0804">Transcription</keyword>
<dbReference type="STRING" id="568069.A0A1J1HI29"/>
<name>A0A1J1HI29_9DIPT</name>
<feature type="compositionally biased region" description="Low complexity" evidence="7">
    <location>
        <begin position="452"/>
        <end position="470"/>
    </location>
</feature>
<feature type="region of interest" description="Disordered" evidence="7">
    <location>
        <begin position="355"/>
        <end position="381"/>
    </location>
</feature>
<evidence type="ECO:0000313" key="10">
    <source>
        <dbReference type="Proteomes" id="UP000183832"/>
    </source>
</evidence>
<keyword evidence="6" id="KW-0175">Coiled coil</keyword>
<protein>
    <submittedName>
        <fullName evidence="9">CLUMA_CG001352, isoform A</fullName>
    </submittedName>
</protein>
<evidence type="ECO:0000259" key="8">
    <source>
        <dbReference type="SMART" id="SM01370"/>
    </source>
</evidence>
<accession>A0A1J1HI29</accession>
<evidence type="ECO:0000256" key="4">
    <source>
        <dbReference type="ARBA" id="ARBA00023163"/>
    </source>
</evidence>
<feature type="compositionally biased region" description="Basic and acidic residues" evidence="7">
    <location>
        <begin position="370"/>
        <end position="379"/>
    </location>
</feature>
<dbReference type="CDD" id="cd08047">
    <property type="entry name" value="TAF7"/>
    <property type="match status" value="1"/>
</dbReference>
<feature type="region of interest" description="Disordered" evidence="7">
    <location>
        <begin position="436"/>
        <end position="471"/>
    </location>
</feature>
<feature type="coiled-coil region" evidence="6">
    <location>
        <begin position="569"/>
        <end position="599"/>
    </location>
</feature>
<sequence>MQRKTKKFLKENFIPEHVCFLLECYGITFLQDLLEFNEQDILNIEEDIRKGGTLIGLPDFKSKATCKKYLGIKFSKNVSKFTFRPMDRKKLLLLSAAAREEIDPSQTNSPGFIVEVKLENPDYEADSFPMNSTSSDMFRESCGDDFKLSEGVFANYVAAIECTEPNRKKRKQILSQEQKETEILQKIEAYSRRAIQTANNIWDMTNIEERVDESHIDSRYDENKERYIVSVQCLLCNTKIVFNQTAYSLSEKPLKSERRDDGGVDLETQFILRVPEEPATVLREAIQSGATNLKERLSIMLENDLRKGMVRIDDRYLYAKVVDLPCIIESLKTIDKKSFYKTADVCQMMICKEEPDPVTDDESPQKNKKKDPNKVDKKYLYPHGITPSLKNVRKRRFRKTLKKKNVELPEIEKEVKRLLRVDNEAVNVKWEIVECEEPQEPEKDSGRDTSGKKNVASTSKTKASKVSTKNLPVDEHHIFGEEVSDSEEEDVNVTGQDLDVEDTRLSEDSRSRFSDSNSMMQGLSLSNSRMMTEFKSNMFESGPSTSSQQIDEEYSDFLEPKDLNESAKINEIRRELHDLRNQQNQIEQEIQTIDNKKLKERLQEDMDNLMGTIIMKEMELDELLATSQLQ</sequence>
<dbReference type="SMART" id="SM01370">
    <property type="entry name" value="TAFII55_N"/>
    <property type="match status" value="1"/>
</dbReference>
<evidence type="ECO:0000256" key="7">
    <source>
        <dbReference type="SAM" id="MobiDB-lite"/>
    </source>
</evidence>
<dbReference type="OrthoDB" id="153872at2759"/>
<dbReference type="EMBL" id="CVRI01000004">
    <property type="protein sequence ID" value="CRK87555.1"/>
    <property type="molecule type" value="Genomic_DNA"/>
</dbReference>
<evidence type="ECO:0000313" key="9">
    <source>
        <dbReference type="EMBL" id="CRK87555.1"/>
    </source>
</evidence>
<evidence type="ECO:0000256" key="2">
    <source>
        <dbReference type="ARBA" id="ARBA00009368"/>
    </source>
</evidence>
<organism evidence="9 10">
    <name type="scientific">Clunio marinus</name>
    <dbReference type="NCBI Taxonomy" id="568069"/>
    <lineage>
        <taxon>Eukaryota</taxon>
        <taxon>Metazoa</taxon>
        <taxon>Ecdysozoa</taxon>
        <taxon>Arthropoda</taxon>
        <taxon>Hexapoda</taxon>
        <taxon>Insecta</taxon>
        <taxon>Pterygota</taxon>
        <taxon>Neoptera</taxon>
        <taxon>Endopterygota</taxon>
        <taxon>Diptera</taxon>
        <taxon>Nematocera</taxon>
        <taxon>Chironomoidea</taxon>
        <taxon>Chironomidae</taxon>
        <taxon>Clunio</taxon>
    </lineage>
</organism>
<dbReference type="PANTHER" id="PTHR12228:SF0">
    <property type="entry name" value="TATA-BOX BINDING PROTEIN ASSOCIATED FACTOR 7"/>
    <property type="match status" value="1"/>
</dbReference>